<evidence type="ECO:0000313" key="2">
    <source>
        <dbReference type="Proteomes" id="UP000295493"/>
    </source>
</evidence>
<evidence type="ECO:0000313" key="1">
    <source>
        <dbReference type="EMBL" id="TDN86537.1"/>
    </source>
</evidence>
<dbReference type="Proteomes" id="UP000295493">
    <property type="component" value="Unassembled WGS sequence"/>
</dbReference>
<reference evidence="1 2" key="1">
    <citation type="submission" date="2019-03" db="EMBL/GenBank/DDBJ databases">
        <title>Genomic Encyclopedia of Type Strains, Phase IV (KMG-IV): sequencing the most valuable type-strain genomes for metagenomic binning, comparative biology and taxonomic classification.</title>
        <authorList>
            <person name="Goeker M."/>
        </authorList>
    </citation>
    <scope>NUCLEOTIDE SEQUENCE [LARGE SCALE GENOMIC DNA]</scope>
    <source>
        <strain evidence="1 2">DSM 25059</strain>
    </source>
</reference>
<proteinExistence type="predicted"/>
<sequence>MLGWLKALFKSAPDTRRRCPECGGVEVKTEFVTIVDSCRSYCAKGHSW</sequence>
<comment type="caution">
    <text evidence="1">The sequence shown here is derived from an EMBL/GenBank/DDBJ whole genome shotgun (WGS) entry which is preliminary data.</text>
</comment>
<gene>
    <name evidence="1" type="ORF">EV664_101108</name>
</gene>
<organism evidence="1 2">
    <name type="scientific">Stakelama pacifica</name>
    <dbReference type="NCBI Taxonomy" id="517720"/>
    <lineage>
        <taxon>Bacteria</taxon>
        <taxon>Pseudomonadati</taxon>
        <taxon>Pseudomonadota</taxon>
        <taxon>Alphaproteobacteria</taxon>
        <taxon>Sphingomonadales</taxon>
        <taxon>Sphingomonadaceae</taxon>
        <taxon>Stakelama</taxon>
    </lineage>
</organism>
<dbReference type="AlphaFoldDB" id="A0A4R6FXM5"/>
<dbReference type="EMBL" id="SNWD01000001">
    <property type="protein sequence ID" value="TDN86537.1"/>
    <property type="molecule type" value="Genomic_DNA"/>
</dbReference>
<protein>
    <submittedName>
        <fullName evidence="1">Uncharacterized protein</fullName>
    </submittedName>
</protein>
<name>A0A4R6FXM5_9SPHN</name>
<accession>A0A4R6FXM5</accession>
<keyword evidence="2" id="KW-1185">Reference proteome</keyword>